<organism evidence="1">
    <name type="scientific">uncultured prokaryote</name>
    <dbReference type="NCBI Taxonomy" id="198431"/>
    <lineage>
        <taxon>unclassified sequences</taxon>
        <taxon>environmental samples</taxon>
    </lineage>
</organism>
<reference evidence="1" key="2">
    <citation type="submission" date="2015-07" db="EMBL/GenBank/DDBJ databases">
        <title>Plasmids, circular viruses and viroids from rat gut.</title>
        <authorList>
            <person name="Jorgensen T.J."/>
            <person name="Hansen M.A."/>
            <person name="Xu Z."/>
            <person name="Tabak M.A."/>
            <person name="Sorensen S.J."/>
            <person name="Hansen L.H."/>
        </authorList>
    </citation>
    <scope>NUCLEOTIDE SEQUENCE</scope>
    <source>
        <strain evidence="1">RGFK0923</strain>
    </source>
</reference>
<dbReference type="EMBL" id="LN853522">
    <property type="protein sequence ID" value="CRY96101.1"/>
    <property type="molecule type" value="Genomic_DNA"/>
</dbReference>
<protein>
    <submittedName>
        <fullName evidence="1">Uncharacterized protein</fullName>
    </submittedName>
</protein>
<accession>A0A0H5Q263</accession>
<evidence type="ECO:0000313" key="1">
    <source>
        <dbReference type="EMBL" id="CRY96101.1"/>
    </source>
</evidence>
<name>A0A0H5Q263_9ZZZZ</name>
<reference evidence="1" key="1">
    <citation type="submission" date="2015-06" db="EMBL/GenBank/DDBJ databases">
        <authorList>
            <person name="Joergensen T."/>
        </authorList>
    </citation>
    <scope>NUCLEOTIDE SEQUENCE</scope>
    <source>
        <strain evidence="1">RGFK0923</strain>
    </source>
</reference>
<dbReference type="AlphaFoldDB" id="A0A0H5Q263"/>
<proteinExistence type="predicted"/>
<sequence length="67" mass="7706">MPEVTDMIFTLRRQPVGWALRVDWRREGQQGYQAHPTVYRGLVMAELIDIVESTLENISPSQGSLFD</sequence>